<keyword evidence="5" id="KW-1015">Disulfide bond</keyword>
<evidence type="ECO:0000256" key="3">
    <source>
        <dbReference type="ARBA" id="ARBA00022729"/>
    </source>
</evidence>
<comment type="similarity">
    <text evidence="1">Belongs to the plant rapid alkalinization factor (RALF) family.</text>
</comment>
<dbReference type="SMART" id="SM00360">
    <property type="entry name" value="RRM"/>
    <property type="match status" value="1"/>
</dbReference>
<protein>
    <recommendedName>
        <fullName evidence="9">RRM domain-containing protein</fullName>
    </recommendedName>
</protein>
<name>A0A0E0AHG4_9ORYZ</name>
<evidence type="ECO:0000256" key="5">
    <source>
        <dbReference type="ARBA" id="ARBA00023157"/>
    </source>
</evidence>
<dbReference type="GO" id="GO:0006406">
    <property type="term" value="P:mRNA export from nucleus"/>
    <property type="evidence" value="ECO:0007669"/>
    <property type="project" value="TreeGrafter"/>
</dbReference>
<keyword evidence="11" id="KW-1185">Reference proteome</keyword>
<evidence type="ECO:0000256" key="7">
    <source>
        <dbReference type="SAM" id="MobiDB-lite"/>
    </source>
</evidence>
<keyword evidence="2" id="KW-0372">Hormone</keyword>
<accession>A0A0E0AHG4</accession>
<feature type="compositionally biased region" description="Low complexity" evidence="7">
    <location>
        <begin position="276"/>
        <end position="294"/>
    </location>
</feature>
<keyword evidence="4 6" id="KW-0694">RNA-binding</keyword>
<dbReference type="EnsemblPlants" id="OGLUM07G07400.2">
    <property type="protein sequence ID" value="OGLUM07G07400.2"/>
    <property type="gene ID" value="OGLUM07G07400"/>
</dbReference>
<feature type="region of interest" description="Disordered" evidence="7">
    <location>
        <begin position="267"/>
        <end position="308"/>
    </location>
</feature>
<evidence type="ECO:0000256" key="6">
    <source>
        <dbReference type="PROSITE-ProRule" id="PRU00176"/>
    </source>
</evidence>
<evidence type="ECO:0000256" key="4">
    <source>
        <dbReference type="ARBA" id="ARBA00022884"/>
    </source>
</evidence>
<dbReference type="GO" id="GO:0005634">
    <property type="term" value="C:nucleus"/>
    <property type="evidence" value="ECO:0007669"/>
    <property type="project" value="TreeGrafter"/>
</dbReference>
<dbReference type="PANTHER" id="PTHR19965">
    <property type="entry name" value="RNA AND EXPORT FACTOR BINDING PROTEIN"/>
    <property type="match status" value="1"/>
</dbReference>
<dbReference type="Gene3D" id="3.30.70.330">
    <property type="match status" value="1"/>
</dbReference>
<organism evidence="10">
    <name type="scientific">Oryza glumipatula</name>
    <dbReference type="NCBI Taxonomy" id="40148"/>
    <lineage>
        <taxon>Eukaryota</taxon>
        <taxon>Viridiplantae</taxon>
        <taxon>Streptophyta</taxon>
        <taxon>Embryophyta</taxon>
        <taxon>Tracheophyta</taxon>
        <taxon>Spermatophyta</taxon>
        <taxon>Magnoliopsida</taxon>
        <taxon>Liliopsida</taxon>
        <taxon>Poales</taxon>
        <taxon>Poaceae</taxon>
        <taxon>BOP clade</taxon>
        <taxon>Oryzoideae</taxon>
        <taxon>Oryzeae</taxon>
        <taxon>Oryzinae</taxon>
        <taxon>Oryza</taxon>
    </lineage>
</organism>
<dbReference type="GO" id="GO:0003729">
    <property type="term" value="F:mRNA binding"/>
    <property type="evidence" value="ECO:0007669"/>
    <property type="project" value="TreeGrafter"/>
</dbReference>
<reference evidence="10" key="2">
    <citation type="submission" date="2018-05" db="EMBL/GenBank/DDBJ databases">
        <title>OgluRS3 (Oryza glumaepatula Reference Sequence Version 3).</title>
        <authorList>
            <person name="Zhang J."/>
            <person name="Kudrna D."/>
            <person name="Lee S."/>
            <person name="Talag J."/>
            <person name="Welchert J."/>
            <person name="Wing R.A."/>
        </authorList>
    </citation>
    <scope>NUCLEOTIDE SEQUENCE [LARGE SCALE GENOMIC DNA]</scope>
</reference>
<dbReference type="Proteomes" id="UP000026961">
    <property type="component" value="Chromosome 7"/>
</dbReference>
<proteinExistence type="inferred from homology"/>
<dbReference type="SUPFAM" id="SSF54928">
    <property type="entry name" value="RNA-binding domain, RBD"/>
    <property type="match status" value="1"/>
</dbReference>
<feature type="signal peptide" evidence="8">
    <location>
        <begin position="1"/>
        <end position="29"/>
    </location>
</feature>
<dbReference type="PANTHER" id="PTHR19965:SF26">
    <property type="entry name" value="OS07G0237100 PROTEIN"/>
    <property type="match status" value="1"/>
</dbReference>
<dbReference type="Gramene" id="OGLUM07G07400.2">
    <property type="protein sequence ID" value="OGLUM07G07400.2"/>
    <property type="gene ID" value="OGLUM07G07400"/>
</dbReference>
<dbReference type="Pfam" id="PF00076">
    <property type="entry name" value="RRM_1"/>
    <property type="match status" value="1"/>
</dbReference>
<dbReference type="InterPro" id="IPR012677">
    <property type="entry name" value="Nucleotide-bd_a/b_plait_sf"/>
</dbReference>
<feature type="chain" id="PRO_5002353402" description="RRM domain-containing protein" evidence="8">
    <location>
        <begin position="30"/>
        <end position="519"/>
    </location>
</feature>
<evidence type="ECO:0000256" key="8">
    <source>
        <dbReference type="SAM" id="SignalP"/>
    </source>
</evidence>
<evidence type="ECO:0000256" key="2">
    <source>
        <dbReference type="ARBA" id="ARBA00022702"/>
    </source>
</evidence>
<dbReference type="InterPro" id="IPR035979">
    <property type="entry name" value="RBD_domain_sf"/>
</dbReference>
<keyword evidence="3 8" id="KW-0732">Signal</keyword>
<feature type="region of interest" description="Disordered" evidence="7">
    <location>
        <begin position="180"/>
        <end position="215"/>
    </location>
</feature>
<evidence type="ECO:0000259" key="9">
    <source>
        <dbReference type="PROSITE" id="PS50102"/>
    </source>
</evidence>
<dbReference type="InterPro" id="IPR008801">
    <property type="entry name" value="RALF"/>
</dbReference>
<dbReference type="InterPro" id="IPR000504">
    <property type="entry name" value="RRM_dom"/>
</dbReference>
<evidence type="ECO:0000256" key="1">
    <source>
        <dbReference type="ARBA" id="ARBA00009178"/>
    </source>
</evidence>
<feature type="domain" description="RRM" evidence="9">
    <location>
        <begin position="345"/>
        <end position="431"/>
    </location>
</feature>
<sequence>MAIAWVNLVILGLSLVALLVLTTIPEVAGGRPGGYIDYGAMNKDRIPGTPEFNHLGGSANQHTRGCEKQLHCRAHRRCGCPHHCLFAKAVEPLRSSRWCDQIRGAQIWWPDLEPYLPWRQRMEEAMPTFAVRRRRRQRLGNAAGEKEMVDAHLEAEGETRKWVTLWVINSDCADVWEMEGDTKDKDGCPPDLDLTVARGIPKPEKKSRGNASSALTSLSQPTAAAAAAAAAISNPQPLAAAAAVTDVALPATMSSGLDMSLDDLIKQSKTKPKGGAPSSSGPTRRAAPPAARAAPYPPPGPKAAGGASPYGVYSEHVAAMAGVVPRPRPPPAAAAAAARSLETGTKLHISNLDPGVTVDDVQELFSEIGELKRYSVNYDKDGKSQGTAEVVFARKVDALEAIKRYDGVILDVYHGEVAKEDNFIKVMVALETVRALEVGQEDFKVAVVLEAVVRAVVAAARGKPVEMNGVAYKNQLQILMLNWTRSRNTSKCCGSRLYEKKRNLEAQRYYTKFPSAPAY</sequence>
<dbReference type="GO" id="GO:0005179">
    <property type="term" value="F:hormone activity"/>
    <property type="evidence" value="ECO:0007669"/>
    <property type="project" value="UniProtKB-KW"/>
</dbReference>
<dbReference type="PROSITE" id="PS50102">
    <property type="entry name" value="RRM"/>
    <property type="match status" value="1"/>
</dbReference>
<dbReference type="InterPro" id="IPR051229">
    <property type="entry name" value="ALYREF_mRNA_export"/>
</dbReference>
<evidence type="ECO:0000313" key="10">
    <source>
        <dbReference type="EnsemblPlants" id="OGLUM07G07400.2"/>
    </source>
</evidence>
<reference evidence="10" key="1">
    <citation type="submission" date="2015-04" db="UniProtKB">
        <authorList>
            <consortium name="EnsemblPlants"/>
        </authorList>
    </citation>
    <scope>IDENTIFICATION</scope>
</reference>
<evidence type="ECO:0000313" key="11">
    <source>
        <dbReference type="Proteomes" id="UP000026961"/>
    </source>
</evidence>
<dbReference type="AlphaFoldDB" id="A0A0E0AHG4"/>
<dbReference type="Pfam" id="PF05498">
    <property type="entry name" value="RALF"/>
    <property type="match status" value="1"/>
</dbReference>